<evidence type="ECO:0000259" key="3">
    <source>
        <dbReference type="Pfam" id="PF00266"/>
    </source>
</evidence>
<dbReference type="Proteomes" id="UP000184501">
    <property type="component" value="Unassembled WGS sequence"/>
</dbReference>
<dbReference type="AlphaFoldDB" id="A0A1M5AST5"/>
<gene>
    <name evidence="4" type="ORF">SAMN05444320_103248</name>
</gene>
<comment type="cofactor">
    <cofactor evidence="1">
        <name>pyridoxal 5'-phosphate</name>
        <dbReference type="ChEBI" id="CHEBI:597326"/>
    </cofactor>
</comment>
<keyword evidence="5" id="KW-1185">Reference proteome</keyword>
<dbReference type="Gene3D" id="3.90.1150.10">
    <property type="entry name" value="Aspartate Aminotransferase, domain 1"/>
    <property type="match status" value="1"/>
</dbReference>
<dbReference type="Gene3D" id="3.40.640.10">
    <property type="entry name" value="Type I PLP-dependent aspartate aminotransferase-like (Major domain)"/>
    <property type="match status" value="1"/>
</dbReference>
<dbReference type="InterPro" id="IPR015422">
    <property type="entry name" value="PyrdxlP-dep_Trfase_small"/>
</dbReference>
<dbReference type="GO" id="GO:0016829">
    <property type="term" value="F:lyase activity"/>
    <property type="evidence" value="ECO:0007669"/>
    <property type="project" value="UniProtKB-KW"/>
</dbReference>
<evidence type="ECO:0000256" key="1">
    <source>
        <dbReference type="ARBA" id="ARBA00001933"/>
    </source>
</evidence>
<dbReference type="Pfam" id="PF00266">
    <property type="entry name" value="Aminotran_5"/>
    <property type="match status" value="1"/>
</dbReference>
<keyword evidence="4" id="KW-0456">Lyase</keyword>
<dbReference type="RefSeq" id="WP_073481502.1">
    <property type="nucleotide sequence ID" value="NZ_FQVN01000003.1"/>
</dbReference>
<name>A0A1M5AST5_STRHI</name>
<dbReference type="EMBL" id="FQVN01000003">
    <property type="protein sequence ID" value="SHF33299.1"/>
    <property type="molecule type" value="Genomic_DNA"/>
</dbReference>
<sequence length="471" mass="49091">MSSLALVSPVPTPVPLVVGQPEVPLVTGERVPYANLDHAASAPCLEPVRRAVDELLPWYASVHRGAGFASQVSTRVYEQARAVVRGFVGAPAGAAVVFTRNTTDALNLLARSLPRETTVLRFDTDHHAALLPWRGRQVRRLGVPASPGAAVAALDAELARCPVGPRLVVLTAASNVTGELWPVAELAAVARRHGARVVLDAAQLAPHRPVRAAEWDVDWVALSGHKLYAPFGAGALVGRADWLQAAEPYLVGGGATRQVVDLGDRLGVSWTAVPERHEAGSPNVVGVHALAAACQALCQHGWDAVAAHEEALVRRLREGLATIPGVRQLALWDADHPRVGVVSFTVTNPDGSPGDPGLLAAALSAEHGIGVRDGAFCAHLATRSLLAGSGAAGQVDGDRALRASVGLASTAEHVERFVTALDDLVRHGPRWDYRLVAGRWAPDPDPRPLPGVLTGDAGDVGPGCGSGTMAG</sequence>
<organism evidence="4 5">
    <name type="scientific">Streptoalloteichus hindustanus</name>
    <dbReference type="NCBI Taxonomy" id="2017"/>
    <lineage>
        <taxon>Bacteria</taxon>
        <taxon>Bacillati</taxon>
        <taxon>Actinomycetota</taxon>
        <taxon>Actinomycetes</taxon>
        <taxon>Pseudonocardiales</taxon>
        <taxon>Pseudonocardiaceae</taxon>
        <taxon>Streptoalloteichus</taxon>
    </lineage>
</organism>
<reference evidence="4 5" key="1">
    <citation type="submission" date="2016-11" db="EMBL/GenBank/DDBJ databases">
        <authorList>
            <person name="Jaros S."/>
            <person name="Januszkiewicz K."/>
            <person name="Wedrychowicz H."/>
        </authorList>
    </citation>
    <scope>NUCLEOTIDE SEQUENCE [LARGE SCALE GENOMIC DNA]</scope>
    <source>
        <strain evidence="4 5">DSM 44523</strain>
    </source>
</reference>
<dbReference type="PANTHER" id="PTHR43586">
    <property type="entry name" value="CYSTEINE DESULFURASE"/>
    <property type="match status" value="1"/>
</dbReference>
<dbReference type="InterPro" id="IPR015421">
    <property type="entry name" value="PyrdxlP-dep_Trfase_major"/>
</dbReference>
<protein>
    <submittedName>
        <fullName evidence="4">Selenocysteine lyase/Cysteine desulfurase</fullName>
    </submittedName>
</protein>
<keyword evidence="2" id="KW-0663">Pyridoxal phosphate</keyword>
<dbReference type="InterPro" id="IPR015424">
    <property type="entry name" value="PyrdxlP-dep_Trfase"/>
</dbReference>
<dbReference type="InterPro" id="IPR000192">
    <property type="entry name" value="Aminotrans_V_dom"/>
</dbReference>
<evidence type="ECO:0000313" key="4">
    <source>
        <dbReference type="EMBL" id="SHF33299.1"/>
    </source>
</evidence>
<dbReference type="PANTHER" id="PTHR43586:SF8">
    <property type="entry name" value="CYSTEINE DESULFURASE 1, CHLOROPLASTIC"/>
    <property type="match status" value="1"/>
</dbReference>
<evidence type="ECO:0000256" key="2">
    <source>
        <dbReference type="ARBA" id="ARBA00022898"/>
    </source>
</evidence>
<accession>A0A1M5AST5</accession>
<feature type="domain" description="Aminotransferase class V" evidence="3">
    <location>
        <begin position="35"/>
        <end position="417"/>
    </location>
</feature>
<evidence type="ECO:0000313" key="5">
    <source>
        <dbReference type="Proteomes" id="UP000184501"/>
    </source>
</evidence>
<proteinExistence type="predicted"/>
<dbReference type="SUPFAM" id="SSF53383">
    <property type="entry name" value="PLP-dependent transferases"/>
    <property type="match status" value="1"/>
</dbReference>
<dbReference type="STRING" id="2017.SAMN05444320_103248"/>